<dbReference type="AlphaFoldDB" id="A0A936F3D7"/>
<dbReference type="Proteomes" id="UP000709959">
    <property type="component" value="Unassembled WGS sequence"/>
</dbReference>
<gene>
    <name evidence="4" type="ORF">IPN91_10520</name>
</gene>
<protein>
    <submittedName>
        <fullName evidence="4">Glucokinase</fullName>
    </submittedName>
</protein>
<dbReference type="SUPFAM" id="SSF53067">
    <property type="entry name" value="Actin-like ATPase domain"/>
    <property type="match status" value="1"/>
</dbReference>
<evidence type="ECO:0000313" key="4">
    <source>
        <dbReference type="EMBL" id="MBK8573061.1"/>
    </source>
</evidence>
<evidence type="ECO:0000256" key="1">
    <source>
        <dbReference type="ARBA" id="ARBA00022679"/>
    </source>
</evidence>
<dbReference type="CDD" id="cd24008">
    <property type="entry name" value="ASKHA_NBD_GLK"/>
    <property type="match status" value="1"/>
</dbReference>
<evidence type="ECO:0000256" key="3">
    <source>
        <dbReference type="RuleBase" id="RU004046"/>
    </source>
</evidence>
<proteinExistence type="inferred from homology"/>
<dbReference type="GO" id="GO:0005536">
    <property type="term" value="F:D-glucose binding"/>
    <property type="evidence" value="ECO:0007669"/>
    <property type="project" value="InterPro"/>
</dbReference>
<sequence>MSASVDNSILVADVGGTNLNLALLAPEGPRYRLLRKARYSTQEEVSLLGPLQRFLAGAPSLRPLRACFSGAGPVLDHRIHLTNAPWDIDASALERSLGVPVHLVNDFTALSCGVLQLDLEDPSQVTPLAHGDGSLPAADPRGLALVVGAGTGLGVGFVVRSAQGARAFPSEGGHIGLPVFDEDSLALWRHLQQGLPGPPGAEMAVSGVGLAHLFRFLLDSKRVPWTPAATAILALAAPDQPAAISAQAASDPACARAMALFVDLYARVCAELCAVFLPTGGLFLAGGIAAKNAPHFVEDPRFMARFERNYRAHLDLLTRATPVFLVHDYDLSLYGAAHAPDCLP</sequence>
<comment type="similarity">
    <text evidence="3">Belongs to the bacterial glucokinase family.</text>
</comment>
<keyword evidence="2" id="KW-0418">Kinase</keyword>
<dbReference type="PANTHER" id="PTHR47363">
    <property type="entry name" value="GLUCOKINASE"/>
    <property type="match status" value="1"/>
</dbReference>
<dbReference type="Gene3D" id="3.30.420.40">
    <property type="match status" value="1"/>
</dbReference>
<reference evidence="4 5" key="1">
    <citation type="submission" date="2020-10" db="EMBL/GenBank/DDBJ databases">
        <title>Connecting structure to function with the recovery of over 1000 high-quality activated sludge metagenome-assembled genomes encoding full-length rRNA genes using long-read sequencing.</title>
        <authorList>
            <person name="Singleton C.M."/>
            <person name="Petriglieri F."/>
            <person name="Kristensen J.M."/>
            <person name="Kirkegaard R.H."/>
            <person name="Michaelsen T.Y."/>
            <person name="Andersen M.H."/>
            <person name="Karst S.M."/>
            <person name="Dueholm M.S."/>
            <person name="Nielsen P.H."/>
            <person name="Albertsen M."/>
        </authorList>
    </citation>
    <scope>NUCLEOTIDE SEQUENCE [LARGE SCALE GENOMIC DNA]</scope>
    <source>
        <strain evidence="4">OdNE_18-Q3-R46-58_MAXAC.008</strain>
    </source>
</reference>
<dbReference type="GO" id="GO:0005524">
    <property type="term" value="F:ATP binding"/>
    <property type="evidence" value="ECO:0007669"/>
    <property type="project" value="InterPro"/>
</dbReference>
<dbReference type="GO" id="GO:0004340">
    <property type="term" value="F:glucokinase activity"/>
    <property type="evidence" value="ECO:0007669"/>
    <property type="project" value="InterPro"/>
</dbReference>
<dbReference type="InterPro" id="IPR043129">
    <property type="entry name" value="ATPase_NBD"/>
</dbReference>
<evidence type="ECO:0000313" key="5">
    <source>
        <dbReference type="Proteomes" id="UP000709959"/>
    </source>
</evidence>
<name>A0A936F3D7_9BACT</name>
<dbReference type="PANTHER" id="PTHR47363:SF1">
    <property type="entry name" value="GLUCOKINASE"/>
    <property type="match status" value="1"/>
</dbReference>
<keyword evidence="1" id="KW-0808">Transferase</keyword>
<dbReference type="Gene3D" id="3.40.367.20">
    <property type="match status" value="1"/>
</dbReference>
<accession>A0A936F3D7</accession>
<dbReference type="Pfam" id="PF02685">
    <property type="entry name" value="Glucokinase"/>
    <property type="match status" value="1"/>
</dbReference>
<dbReference type="InterPro" id="IPR003836">
    <property type="entry name" value="Glucokinase"/>
</dbReference>
<evidence type="ECO:0000256" key="2">
    <source>
        <dbReference type="ARBA" id="ARBA00022777"/>
    </source>
</evidence>
<comment type="caution">
    <text evidence="4">The sequence shown here is derived from an EMBL/GenBank/DDBJ whole genome shotgun (WGS) entry which is preliminary data.</text>
</comment>
<organism evidence="4 5">
    <name type="scientific">Candidatus Geothrix odensensis</name>
    <dbReference type="NCBI Taxonomy" id="2954440"/>
    <lineage>
        <taxon>Bacteria</taxon>
        <taxon>Pseudomonadati</taxon>
        <taxon>Acidobacteriota</taxon>
        <taxon>Holophagae</taxon>
        <taxon>Holophagales</taxon>
        <taxon>Holophagaceae</taxon>
        <taxon>Geothrix</taxon>
    </lineage>
</organism>
<dbReference type="EMBL" id="JADKCH010000011">
    <property type="protein sequence ID" value="MBK8573061.1"/>
    <property type="molecule type" value="Genomic_DNA"/>
</dbReference>
<dbReference type="GO" id="GO:0006096">
    <property type="term" value="P:glycolytic process"/>
    <property type="evidence" value="ECO:0007669"/>
    <property type="project" value="InterPro"/>
</dbReference>